<evidence type="ECO:0000313" key="3">
    <source>
        <dbReference type="EMBL" id="EKC27646.1"/>
    </source>
</evidence>
<protein>
    <submittedName>
        <fullName evidence="3">Uncharacterized protein</fullName>
    </submittedName>
</protein>
<feature type="region of interest" description="Disordered" evidence="2">
    <location>
        <begin position="324"/>
        <end position="375"/>
    </location>
</feature>
<evidence type="ECO:0000256" key="2">
    <source>
        <dbReference type="SAM" id="MobiDB-lite"/>
    </source>
</evidence>
<feature type="compositionally biased region" description="Acidic residues" evidence="2">
    <location>
        <begin position="25"/>
        <end position="35"/>
    </location>
</feature>
<dbReference type="InParanoid" id="K1R1Q6"/>
<sequence>MAESTTEQAMVAVIEEKLDISDGVTSDDEESDNEQDWGNMELPVRDKRVPPLFCRTCLSPYFGEKREDGSHILTCTKCKRTRELTAEDFRDVPVGERDSYVGDVVSNRFRPLIEEQRRLRSMDLSDPDYIEDEFKKYFYVYKHILDLMTETVSNMHKTLDEYRHQYNESMIKRLAVEAGTFDDITIVVTGSKETNDLLINPDEYSVPVEVCIQCNVQGKRGIRSADKYILEACITKKMVNEMPLFQQRLFHYHTRAQFALMRTLSDKNKHGSQNVSGKKLRKNRKKLKNKGKDEDDISGPKDFVNCTNSVIYKMSVEFGEKFKVDPMEQSSEDESEDTSCSDVEEEGEQGTEESQGSDVVKYNGARPKVDHKNSPEKVELRAMIRKYEREIGSDVKEEEDKRFQSEISYIIPYIMRDSESEVDHEKFDVRHVNKAFKEIMRAIKKRSNMEQRHRKVVMLKQIEKAVMEMTDHVDDIKGEIIQDLQEAYRVKMITSHRDKKEAEDTQNDLMVYRDLLLRYQETYEFDKADEVMKKVDVYRKRLNQLQENHLKE</sequence>
<evidence type="ECO:0000256" key="1">
    <source>
        <dbReference type="SAM" id="Coils"/>
    </source>
</evidence>
<keyword evidence="1" id="KW-0175">Coiled coil</keyword>
<feature type="coiled-coil region" evidence="1">
    <location>
        <begin position="432"/>
        <end position="479"/>
    </location>
</feature>
<name>K1R1Q6_MAGGI</name>
<feature type="region of interest" description="Disordered" evidence="2">
    <location>
        <begin position="263"/>
        <end position="299"/>
    </location>
</feature>
<gene>
    <name evidence="3" type="ORF">CGI_10016935</name>
</gene>
<proteinExistence type="predicted"/>
<feature type="compositionally biased region" description="Basic residues" evidence="2">
    <location>
        <begin position="278"/>
        <end position="289"/>
    </location>
</feature>
<organism evidence="3">
    <name type="scientific">Magallana gigas</name>
    <name type="common">Pacific oyster</name>
    <name type="synonym">Crassostrea gigas</name>
    <dbReference type="NCBI Taxonomy" id="29159"/>
    <lineage>
        <taxon>Eukaryota</taxon>
        <taxon>Metazoa</taxon>
        <taxon>Spiralia</taxon>
        <taxon>Lophotrochozoa</taxon>
        <taxon>Mollusca</taxon>
        <taxon>Bivalvia</taxon>
        <taxon>Autobranchia</taxon>
        <taxon>Pteriomorphia</taxon>
        <taxon>Ostreida</taxon>
        <taxon>Ostreoidea</taxon>
        <taxon>Ostreidae</taxon>
        <taxon>Magallana</taxon>
    </lineage>
</organism>
<dbReference type="EMBL" id="JH816269">
    <property type="protein sequence ID" value="EKC27646.1"/>
    <property type="molecule type" value="Genomic_DNA"/>
</dbReference>
<dbReference type="AlphaFoldDB" id="K1R1Q6"/>
<feature type="compositionally biased region" description="Acidic residues" evidence="2">
    <location>
        <begin position="330"/>
        <end position="351"/>
    </location>
</feature>
<dbReference type="HOGENOM" id="CLU_493686_0_0_1"/>
<reference evidence="3" key="1">
    <citation type="journal article" date="2012" name="Nature">
        <title>The oyster genome reveals stress adaptation and complexity of shell formation.</title>
        <authorList>
            <person name="Zhang G."/>
            <person name="Fang X."/>
            <person name="Guo X."/>
            <person name="Li L."/>
            <person name="Luo R."/>
            <person name="Xu F."/>
            <person name="Yang P."/>
            <person name="Zhang L."/>
            <person name="Wang X."/>
            <person name="Qi H."/>
            <person name="Xiong Z."/>
            <person name="Que H."/>
            <person name="Xie Y."/>
            <person name="Holland P.W."/>
            <person name="Paps J."/>
            <person name="Zhu Y."/>
            <person name="Wu F."/>
            <person name="Chen Y."/>
            <person name="Wang J."/>
            <person name="Peng C."/>
            <person name="Meng J."/>
            <person name="Yang L."/>
            <person name="Liu J."/>
            <person name="Wen B."/>
            <person name="Zhang N."/>
            <person name="Huang Z."/>
            <person name="Zhu Q."/>
            <person name="Feng Y."/>
            <person name="Mount A."/>
            <person name="Hedgecock D."/>
            <person name="Xu Z."/>
            <person name="Liu Y."/>
            <person name="Domazet-Loso T."/>
            <person name="Du Y."/>
            <person name="Sun X."/>
            <person name="Zhang S."/>
            <person name="Liu B."/>
            <person name="Cheng P."/>
            <person name="Jiang X."/>
            <person name="Li J."/>
            <person name="Fan D."/>
            <person name="Wang W."/>
            <person name="Fu W."/>
            <person name="Wang T."/>
            <person name="Wang B."/>
            <person name="Zhang J."/>
            <person name="Peng Z."/>
            <person name="Li Y."/>
            <person name="Li N."/>
            <person name="Wang J."/>
            <person name="Chen M."/>
            <person name="He Y."/>
            <person name="Tan F."/>
            <person name="Song X."/>
            <person name="Zheng Q."/>
            <person name="Huang R."/>
            <person name="Yang H."/>
            <person name="Du X."/>
            <person name="Chen L."/>
            <person name="Yang M."/>
            <person name="Gaffney P.M."/>
            <person name="Wang S."/>
            <person name="Luo L."/>
            <person name="She Z."/>
            <person name="Ming Y."/>
            <person name="Huang W."/>
            <person name="Zhang S."/>
            <person name="Huang B."/>
            <person name="Zhang Y."/>
            <person name="Qu T."/>
            <person name="Ni P."/>
            <person name="Miao G."/>
            <person name="Wang J."/>
            <person name="Wang Q."/>
            <person name="Steinberg C.E."/>
            <person name="Wang H."/>
            <person name="Li N."/>
            <person name="Qian L."/>
            <person name="Zhang G."/>
            <person name="Li Y."/>
            <person name="Yang H."/>
            <person name="Liu X."/>
            <person name="Wang J."/>
            <person name="Yin Y."/>
            <person name="Wang J."/>
        </authorList>
    </citation>
    <scope>NUCLEOTIDE SEQUENCE [LARGE SCALE GENOMIC DNA]</scope>
    <source>
        <strain evidence="3">05x7-T-G4-1.051#20</strain>
    </source>
</reference>
<accession>K1R1Q6</accession>
<feature type="region of interest" description="Disordered" evidence="2">
    <location>
        <begin position="16"/>
        <end position="39"/>
    </location>
</feature>